<evidence type="ECO:0000313" key="1">
    <source>
        <dbReference type="EMBL" id="MEJ1154777.1"/>
    </source>
</evidence>
<dbReference type="EMBL" id="JBBDGL010000001">
    <property type="protein sequence ID" value="MEJ1154777.1"/>
    <property type="molecule type" value="Genomic_DNA"/>
</dbReference>
<protein>
    <submittedName>
        <fullName evidence="1">Uncharacterized protein</fullName>
    </submittedName>
</protein>
<organism evidence="1 2">
    <name type="scientific">Microbacterium marmarense</name>
    <dbReference type="NCBI Taxonomy" id="3122051"/>
    <lineage>
        <taxon>Bacteria</taxon>
        <taxon>Bacillati</taxon>
        <taxon>Actinomycetota</taxon>
        <taxon>Actinomycetes</taxon>
        <taxon>Micrococcales</taxon>
        <taxon>Microbacteriaceae</taxon>
        <taxon>Microbacterium</taxon>
    </lineage>
</organism>
<sequence length="72" mass="8437">MSCINPASEYEALLYLAQRLELRFPYLDEAEILALIAEELEPFSSVKMRYYVPLLVEHNLLQRLRRTPLLVA</sequence>
<gene>
    <name evidence="1" type="ORF">WDU96_04070</name>
</gene>
<dbReference type="Proteomes" id="UP001368654">
    <property type="component" value="Unassembled WGS sequence"/>
</dbReference>
<dbReference type="RefSeq" id="WP_337337205.1">
    <property type="nucleotide sequence ID" value="NZ_JBBDGL010000001.1"/>
</dbReference>
<accession>A0ABU8LR90</accession>
<reference evidence="1 2" key="1">
    <citation type="submission" date="2024-02" db="EMBL/GenBank/DDBJ databases">
        <authorList>
            <person name="Saticioglu I.B."/>
        </authorList>
    </citation>
    <scope>NUCLEOTIDE SEQUENCE [LARGE SCALE GENOMIC DNA]</scope>
    <source>
        <strain evidence="1 2">Mu-86</strain>
    </source>
</reference>
<keyword evidence="2" id="KW-1185">Reference proteome</keyword>
<proteinExistence type="predicted"/>
<comment type="caution">
    <text evidence="1">The sequence shown here is derived from an EMBL/GenBank/DDBJ whole genome shotgun (WGS) entry which is preliminary data.</text>
</comment>
<name>A0ABU8LR90_9MICO</name>
<dbReference type="NCBIfam" id="NF046112">
    <property type="entry name" value="MSMEG_6209_Nter"/>
    <property type="match status" value="1"/>
</dbReference>
<evidence type="ECO:0000313" key="2">
    <source>
        <dbReference type="Proteomes" id="UP001368654"/>
    </source>
</evidence>